<gene>
    <name evidence="2" type="ORF">FZC74_17010</name>
</gene>
<dbReference type="EMBL" id="VTEU01000008">
    <property type="protein sequence ID" value="TYS57384.1"/>
    <property type="molecule type" value="Genomic_DNA"/>
</dbReference>
<protein>
    <submittedName>
        <fullName evidence="2">Uncharacterized protein</fullName>
    </submittedName>
</protein>
<accession>A0AA94WMP4</accession>
<reference evidence="2 3" key="1">
    <citation type="submission" date="2019-08" db="EMBL/GenBank/DDBJ databases">
        <title>Bacillus genomes from the desert of Cuatro Cienegas, Coahuila.</title>
        <authorList>
            <person name="Olmedo-Alvarez G."/>
        </authorList>
    </citation>
    <scope>NUCLEOTIDE SEQUENCE [LARGE SCALE GENOMIC DNA]</scope>
    <source>
        <strain evidence="2 3">CH88_3T</strain>
    </source>
</reference>
<dbReference type="RefSeq" id="WP_148966746.1">
    <property type="nucleotide sequence ID" value="NZ_JBNIKZ010000009.1"/>
</dbReference>
<proteinExistence type="predicted"/>
<organism evidence="2 3">
    <name type="scientific">Sutcliffiella horikoshii</name>
    <dbReference type="NCBI Taxonomy" id="79883"/>
    <lineage>
        <taxon>Bacteria</taxon>
        <taxon>Bacillati</taxon>
        <taxon>Bacillota</taxon>
        <taxon>Bacilli</taxon>
        <taxon>Bacillales</taxon>
        <taxon>Bacillaceae</taxon>
        <taxon>Sutcliffiella</taxon>
    </lineage>
</organism>
<dbReference type="AlphaFoldDB" id="A0AA94WMP4"/>
<keyword evidence="1" id="KW-0472">Membrane</keyword>
<name>A0AA94WMP4_9BACI</name>
<evidence type="ECO:0000313" key="3">
    <source>
        <dbReference type="Proteomes" id="UP000323393"/>
    </source>
</evidence>
<keyword evidence="1" id="KW-1133">Transmembrane helix</keyword>
<evidence type="ECO:0000313" key="2">
    <source>
        <dbReference type="EMBL" id="TYS57384.1"/>
    </source>
</evidence>
<comment type="caution">
    <text evidence="2">The sequence shown here is derived from an EMBL/GenBank/DDBJ whole genome shotgun (WGS) entry which is preliminary data.</text>
</comment>
<keyword evidence="1" id="KW-0812">Transmembrane</keyword>
<evidence type="ECO:0000256" key="1">
    <source>
        <dbReference type="SAM" id="Phobius"/>
    </source>
</evidence>
<sequence>MLGRVRSETWQVRAKNARVRAETWRVRAKTPRVRAKAAKHLGKLMATFFFMEVGIGIFEVTLP</sequence>
<feature type="transmembrane region" description="Helical" evidence="1">
    <location>
        <begin position="44"/>
        <end position="62"/>
    </location>
</feature>
<dbReference type="Proteomes" id="UP000323393">
    <property type="component" value="Unassembled WGS sequence"/>
</dbReference>